<reference evidence="1 2" key="1">
    <citation type="journal article" date="2021" name="Commun. Biol.">
        <title>The genome of Shorea leprosula (Dipterocarpaceae) highlights the ecological relevance of drought in aseasonal tropical rainforests.</title>
        <authorList>
            <person name="Ng K.K.S."/>
            <person name="Kobayashi M.J."/>
            <person name="Fawcett J.A."/>
            <person name="Hatakeyama M."/>
            <person name="Paape T."/>
            <person name="Ng C.H."/>
            <person name="Ang C.C."/>
            <person name="Tnah L.H."/>
            <person name="Lee C.T."/>
            <person name="Nishiyama T."/>
            <person name="Sese J."/>
            <person name="O'Brien M.J."/>
            <person name="Copetti D."/>
            <person name="Mohd Noor M.I."/>
            <person name="Ong R.C."/>
            <person name="Putra M."/>
            <person name="Sireger I.Z."/>
            <person name="Indrioko S."/>
            <person name="Kosugi Y."/>
            <person name="Izuno A."/>
            <person name="Isagi Y."/>
            <person name="Lee S.L."/>
            <person name="Shimizu K.K."/>
        </authorList>
    </citation>
    <scope>NUCLEOTIDE SEQUENCE [LARGE SCALE GENOMIC DNA]</scope>
    <source>
        <strain evidence="1">214</strain>
    </source>
</reference>
<dbReference type="Proteomes" id="UP001054252">
    <property type="component" value="Unassembled WGS sequence"/>
</dbReference>
<sequence>MLQRSIRTRMLTILQSKWQSGCMESTQLPMQQLNYDFDVKKGDWE</sequence>
<name>A0AAV5I860_9ROSI</name>
<organism evidence="1 2">
    <name type="scientific">Rubroshorea leprosula</name>
    <dbReference type="NCBI Taxonomy" id="152421"/>
    <lineage>
        <taxon>Eukaryota</taxon>
        <taxon>Viridiplantae</taxon>
        <taxon>Streptophyta</taxon>
        <taxon>Embryophyta</taxon>
        <taxon>Tracheophyta</taxon>
        <taxon>Spermatophyta</taxon>
        <taxon>Magnoliopsida</taxon>
        <taxon>eudicotyledons</taxon>
        <taxon>Gunneridae</taxon>
        <taxon>Pentapetalae</taxon>
        <taxon>rosids</taxon>
        <taxon>malvids</taxon>
        <taxon>Malvales</taxon>
        <taxon>Dipterocarpaceae</taxon>
        <taxon>Rubroshorea</taxon>
    </lineage>
</organism>
<evidence type="ECO:0000313" key="1">
    <source>
        <dbReference type="EMBL" id="GKU97297.1"/>
    </source>
</evidence>
<accession>A0AAV5I860</accession>
<evidence type="ECO:0000313" key="2">
    <source>
        <dbReference type="Proteomes" id="UP001054252"/>
    </source>
</evidence>
<keyword evidence="2" id="KW-1185">Reference proteome</keyword>
<proteinExistence type="predicted"/>
<protein>
    <submittedName>
        <fullName evidence="1">Uncharacterized protein</fullName>
    </submittedName>
</protein>
<gene>
    <name evidence="1" type="ORF">SLEP1_g10462</name>
</gene>
<comment type="caution">
    <text evidence="1">The sequence shown here is derived from an EMBL/GenBank/DDBJ whole genome shotgun (WGS) entry which is preliminary data.</text>
</comment>
<dbReference type="EMBL" id="BPVZ01000011">
    <property type="protein sequence ID" value="GKU97297.1"/>
    <property type="molecule type" value="Genomic_DNA"/>
</dbReference>
<dbReference type="AlphaFoldDB" id="A0AAV5I860"/>